<dbReference type="Gene3D" id="3.30.565.10">
    <property type="entry name" value="Histidine kinase-like ATPase, C-terminal domain"/>
    <property type="match status" value="1"/>
</dbReference>
<reference evidence="2" key="2">
    <citation type="submission" date="2023-06" db="EMBL/GenBank/DDBJ databases">
        <authorList>
            <consortium name="Lawrence Berkeley National Laboratory"/>
            <person name="Haridas S."/>
            <person name="Hensen N."/>
            <person name="Bonometti L."/>
            <person name="Westerberg I."/>
            <person name="Brannstrom I.O."/>
            <person name="Guillou S."/>
            <person name="Cros-Aarteil S."/>
            <person name="Calhoun S."/>
            <person name="Kuo A."/>
            <person name="Mondo S."/>
            <person name="Pangilinan J."/>
            <person name="Riley R."/>
            <person name="LaButti K."/>
            <person name="Andreopoulos B."/>
            <person name="Lipzen A."/>
            <person name="Chen C."/>
            <person name="Yanf M."/>
            <person name="Daum C."/>
            <person name="Ng V."/>
            <person name="Clum A."/>
            <person name="Steindorff A."/>
            <person name="Ohm R."/>
            <person name="Martin F."/>
            <person name="Silar P."/>
            <person name="Natvig D."/>
            <person name="Lalanne C."/>
            <person name="Gautier V."/>
            <person name="Ament-velasquez S.L."/>
            <person name="Kruys A."/>
            <person name="Hutchinson M.I."/>
            <person name="Powell A.J."/>
            <person name="Barry K."/>
            <person name="Miller A.N."/>
            <person name="Grigoriev I.V."/>
            <person name="Debuchy R."/>
            <person name="Gladieux P."/>
            <person name="Thoren M.H."/>
            <person name="Johannesson H."/>
        </authorList>
    </citation>
    <scope>NUCLEOTIDE SEQUENCE</scope>
    <source>
        <strain evidence="2">CBS 232.78</strain>
    </source>
</reference>
<evidence type="ECO:0000256" key="1">
    <source>
        <dbReference type="SAM" id="MobiDB-lite"/>
    </source>
</evidence>
<keyword evidence="3" id="KW-1185">Reference proteome</keyword>
<evidence type="ECO:0000313" key="2">
    <source>
        <dbReference type="EMBL" id="KAK3367905.1"/>
    </source>
</evidence>
<dbReference type="NCBIfam" id="NF047352">
    <property type="entry name" value="P_loop_sacsin"/>
    <property type="match status" value="1"/>
</dbReference>
<sequence>MSGRAFAHGLVDEIGKKHGFIRQEILDRMSEEDRREVEYAMLMKDQLIASSVTTLARNLYTSNARFVFELLQNAEDNHYTKARARNEVRQVSFGLHRDRVVVECNEDGFTPENLTAICNVGKSSKTGAQGYIGEKGIGFKSVFMAAYRAHIQSVDFSFYFQHRNGDSGMGMITPVWAEDAEHLGDRLTRITLLLHEDGTPGEVARRHQVIRKQFEEIHDTILLFMKNLEQINITFNDNEASGPYTIQYSIDRETDTKVKTTKTTVKDGEIKKDSKYFHCTKHIATGLGKNENRTYSESEEASRAYSRGEVILAFPLTANSVPVLKNQPIFAFLPVREMAFKFLIQADFVTQANRQDIVTTSVRNEGLAKGIAEAFIKGVLQLCEHDTLQYQWMRYLPSQSDYPWGSFWISVINKIENLVKSTAVLVPASRGRLKLIMNSRRHGDYELDRFGRPLFPDTAPELYPSLKYKSQDLALLEPYGLKRLSMEEIIVRVKHDNDSPSSRLKTTEDLDWHTRASKLLYMPWKHNNLAYLQAEVKSLVLVPCRDGSWVSTKSVSVFYPTVDGTNLEIPRDLDLKVADPTAVTNAARKQLFDYVGVQTATVSLIRNTILKKYQEEEDEASITPQSAACHLRFLYLTEHLAQKPYNYHRINLRPRDGEFTDPDDLYLYDKSDPYGVANLLSPTSSAPGFDVLYVHDCYFEDTPAPPTASAQPWKDWFLANWHVRIHPRLDDRSEWEISGECTYIANSRPEKYVGMLQRIWEAQSNEWNSTNLEKMTGEFAEVEVLCKGDDVEMQPLKDTYLPTKHLEEVCNRFIRKDEFFPWLKLEGDPSFDAFPREWDALGRSFGLGYKLSEVEFALVILEHILNANIRACNVVDPSRIYELYIHLQTKIRESSDPSGSQEKILDAFTNWYHIYIPDSDSIDAIWAYPSNCVWEAPMELTKKHSLSLIYQRAFPNFDRDRSHFHAFFSSTLEIPDCTWRDLVEELKSLRAHSQRNNATDLDKESAHNTANKIYECLRDMKLIAISASELKNVFETDPLVYGHDSTGNSSWYTTTKCLWSGVTQIRGMLTLNELYANLKDFFVQTLKVQKMTGKIVYDKLSSGLDMSVQEARETLFAFSSFLQNEGHELDPRPVLAKPVFPVKLPSGPIQLLKGTDEFSLVDRKTLGDDFAGKAKLLHFSMEEIREFQPFIEWARLGHRYLSKSVKEISSVDVDSTRPITFPARDVKRKAYALLRIAVHFKSPRARENRVSFYELLKAAETLETDKITSVLQLNQEGEQPLQVEKETATLHISDRPAGLKIYVPRNRRSQEICFNSKLPQCLCEWLMTDPTTQTRDSIPAEVTNVVQSILGAKNYALADILDEHGIITVDIPDESATDDDAEDDLESDAGGRAENPGVSNARPQTPPTIRLDSYSSDSTDVGQETPLSSAYSPGSIRATPSERGSYASAGSRFAGAPRPPMPRMAMYQEYGREGEHVSPPRRYLMPGLGPDHVPEREDLDTTLLSRPLTPQLERHEAQEQEDRYTALLHKVVTDARRAAFPSRGAFDMSDIQAALDDDGSEEDPEEPYRLRSTSQIERDKRVGAAGELFVFELLSHLESSLPGFSRANWQSTIRNYVTRHPEYADIASWNGRETADIMYNDDTGAFTDFLVDKGYLDPEVWAGAKLKYFFEIKTTTGTCRTPFFMSNHQYSRMQVQSNNNNTQSRQTDGLYVVFRVYNLGKDSVGVKVLVDPESLRQRGELAFTARTWSVVTGG</sequence>
<organism evidence="2 3">
    <name type="scientific">Podospora didyma</name>
    <dbReference type="NCBI Taxonomy" id="330526"/>
    <lineage>
        <taxon>Eukaryota</taxon>
        <taxon>Fungi</taxon>
        <taxon>Dikarya</taxon>
        <taxon>Ascomycota</taxon>
        <taxon>Pezizomycotina</taxon>
        <taxon>Sordariomycetes</taxon>
        <taxon>Sordariomycetidae</taxon>
        <taxon>Sordariales</taxon>
        <taxon>Podosporaceae</taxon>
        <taxon>Podospora</taxon>
    </lineage>
</organism>
<comment type="caution">
    <text evidence="2">The sequence shown here is derived from an EMBL/GenBank/DDBJ whole genome shotgun (WGS) entry which is preliminary data.</text>
</comment>
<protein>
    <recommendedName>
        <fullName evidence="4">Protein NO VEIN C-terminal domain-containing protein</fullName>
    </recommendedName>
</protein>
<dbReference type="SUPFAM" id="SSF55874">
    <property type="entry name" value="ATPase domain of HSP90 chaperone/DNA topoisomerase II/histidine kinase"/>
    <property type="match status" value="1"/>
</dbReference>
<gene>
    <name evidence="2" type="ORF">B0H63DRAFT_489977</name>
</gene>
<dbReference type="PANTHER" id="PTHR32387">
    <property type="entry name" value="WU:FJ29H11"/>
    <property type="match status" value="1"/>
</dbReference>
<dbReference type="EMBL" id="JAULSW010000011">
    <property type="protein sequence ID" value="KAK3367905.1"/>
    <property type="molecule type" value="Genomic_DNA"/>
</dbReference>
<dbReference type="InterPro" id="IPR036890">
    <property type="entry name" value="HATPase_C_sf"/>
</dbReference>
<proteinExistence type="predicted"/>
<evidence type="ECO:0000313" key="3">
    <source>
        <dbReference type="Proteomes" id="UP001285441"/>
    </source>
</evidence>
<feature type="compositionally biased region" description="Acidic residues" evidence="1">
    <location>
        <begin position="1371"/>
        <end position="1387"/>
    </location>
</feature>
<accession>A0AAE0N2K6</accession>
<evidence type="ECO:0008006" key="4">
    <source>
        <dbReference type="Google" id="ProtNLM"/>
    </source>
</evidence>
<feature type="compositionally biased region" description="Polar residues" evidence="1">
    <location>
        <begin position="1413"/>
        <end position="1432"/>
    </location>
</feature>
<feature type="region of interest" description="Disordered" evidence="1">
    <location>
        <begin position="1371"/>
        <end position="1496"/>
    </location>
</feature>
<dbReference type="Proteomes" id="UP001285441">
    <property type="component" value="Unassembled WGS sequence"/>
</dbReference>
<dbReference type="InterPro" id="IPR052957">
    <property type="entry name" value="Auxin_embryo_med"/>
</dbReference>
<reference evidence="2" key="1">
    <citation type="journal article" date="2023" name="Mol. Phylogenet. Evol.">
        <title>Genome-scale phylogeny and comparative genomics of the fungal order Sordariales.</title>
        <authorList>
            <person name="Hensen N."/>
            <person name="Bonometti L."/>
            <person name="Westerberg I."/>
            <person name="Brannstrom I.O."/>
            <person name="Guillou S."/>
            <person name="Cros-Aarteil S."/>
            <person name="Calhoun S."/>
            <person name="Haridas S."/>
            <person name="Kuo A."/>
            <person name="Mondo S."/>
            <person name="Pangilinan J."/>
            <person name="Riley R."/>
            <person name="LaButti K."/>
            <person name="Andreopoulos B."/>
            <person name="Lipzen A."/>
            <person name="Chen C."/>
            <person name="Yan M."/>
            <person name="Daum C."/>
            <person name="Ng V."/>
            <person name="Clum A."/>
            <person name="Steindorff A."/>
            <person name="Ohm R.A."/>
            <person name="Martin F."/>
            <person name="Silar P."/>
            <person name="Natvig D.O."/>
            <person name="Lalanne C."/>
            <person name="Gautier V."/>
            <person name="Ament-Velasquez S.L."/>
            <person name="Kruys A."/>
            <person name="Hutchinson M.I."/>
            <person name="Powell A.J."/>
            <person name="Barry K."/>
            <person name="Miller A.N."/>
            <person name="Grigoriev I.V."/>
            <person name="Debuchy R."/>
            <person name="Gladieux P."/>
            <person name="Hiltunen Thoren M."/>
            <person name="Johannesson H."/>
        </authorList>
    </citation>
    <scope>NUCLEOTIDE SEQUENCE</scope>
    <source>
        <strain evidence="2">CBS 232.78</strain>
    </source>
</reference>
<name>A0AAE0N2K6_9PEZI</name>
<dbReference type="PANTHER" id="PTHR32387:SF0">
    <property type="entry name" value="PROTEIN NO VEIN"/>
    <property type="match status" value="1"/>
</dbReference>